<evidence type="ECO:0000256" key="1">
    <source>
        <dbReference type="SAM" id="Coils"/>
    </source>
</evidence>
<dbReference type="Gene3D" id="3.40.190.10">
    <property type="entry name" value="Periplasmic binding protein-like II"/>
    <property type="match status" value="2"/>
</dbReference>
<dbReference type="SUPFAM" id="SSF53850">
    <property type="entry name" value="Periplasmic binding protein-like II"/>
    <property type="match status" value="1"/>
</dbReference>
<dbReference type="AlphaFoldDB" id="A0A553PP73"/>
<organism evidence="2 3">
    <name type="scientific">Tigriopus californicus</name>
    <name type="common">Marine copepod</name>
    <dbReference type="NCBI Taxonomy" id="6832"/>
    <lineage>
        <taxon>Eukaryota</taxon>
        <taxon>Metazoa</taxon>
        <taxon>Ecdysozoa</taxon>
        <taxon>Arthropoda</taxon>
        <taxon>Crustacea</taxon>
        <taxon>Multicrustacea</taxon>
        <taxon>Hexanauplia</taxon>
        <taxon>Copepoda</taxon>
        <taxon>Harpacticoida</taxon>
        <taxon>Harpacticidae</taxon>
        <taxon>Tigriopus</taxon>
    </lineage>
</organism>
<gene>
    <name evidence="2" type="ORF">TCAL_06563</name>
</gene>
<keyword evidence="1" id="KW-0175">Coiled coil</keyword>
<dbReference type="Proteomes" id="UP000318571">
    <property type="component" value="Chromosome 6"/>
</dbReference>
<protein>
    <submittedName>
        <fullName evidence="2">Uncharacterized protein</fullName>
    </submittedName>
</protein>
<accession>A0A553PP73</accession>
<keyword evidence="3" id="KW-1185">Reference proteome</keyword>
<dbReference type="STRING" id="6832.A0A553PP73"/>
<dbReference type="EMBL" id="VCGU01000002">
    <property type="protein sequence ID" value="TRY79476.1"/>
    <property type="molecule type" value="Genomic_DNA"/>
</dbReference>
<feature type="non-terminal residue" evidence="2">
    <location>
        <position position="261"/>
    </location>
</feature>
<reference evidence="2 3" key="1">
    <citation type="journal article" date="2018" name="Nat. Ecol. Evol.">
        <title>Genomic signatures of mitonuclear coevolution across populations of Tigriopus californicus.</title>
        <authorList>
            <person name="Barreto F.S."/>
            <person name="Watson E.T."/>
            <person name="Lima T.G."/>
            <person name="Willett C.S."/>
            <person name="Edmands S."/>
            <person name="Li W."/>
            <person name="Burton R.S."/>
        </authorList>
    </citation>
    <scope>NUCLEOTIDE SEQUENCE [LARGE SCALE GENOMIC DNA]</scope>
    <source>
        <strain evidence="2 3">San Diego</strain>
    </source>
</reference>
<evidence type="ECO:0000313" key="2">
    <source>
        <dbReference type="EMBL" id="TRY79476.1"/>
    </source>
</evidence>
<evidence type="ECO:0000313" key="3">
    <source>
        <dbReference type="Proteomes" id="UP000318571"/>
    </source>
</evidence>
<comment type="caution">
    <text evidence="2">The sequence shown here is derived from an EMBL/GenBank/DDBJ whole genome shotgun (WGS) entry which is preliminary data.</text>
</comment>
<proteinExistence type="predicted"/>
<name>A0A553PP73_TIGCA</name>
<feature type="coiled-coil region" evidence="1">
    <location>
        <begin position="215"/>
        <end position="242"/>
    </location>
</feature>
<sequence>MLISFLATRVIVLPFNSLQGLVDESDFRISLSPGTSYMDAFKQSQDPIWQKAWKDRIEPYLSSYSNDIEGQTRQVIQDTGLAFYDNFFAVRTLEKYGNCEVIAIPAKYDVKPYAYAFAKNSPYLQLFNHYLKHLRERGTTKNILDKYESRPQICPDYTFVCLLLGLIIGSVFLAMERSSHGLSQITGLSFNWLHSYGQEDPDKEDLEILNDDTINVKAKRAIQSKTQRIQDLEELVVKLTAVNTQSVESNQGFIYADEKKN</sequence>